<name>A0A1N6HV24_9BURK</name>
<dbReference type="EMBL" id="FSRU01000001">
    <property type="protein sequence ID" value="SIO23611.1"/>
    <property type="molecule type" value="Genomic_DNA"/>
</dbReference>
<evidence type="ECO:0000313" key="2">
    <source>
        <dbReference type="Proteomes" id="UP000185151"/>
    </source>
</evidence>
<evidence type="ECO:0000313" key="1">
    <source>
        <dbReference type="EMBL" id="SIO23611.1"/>
    </source>
</evidence>
<dbReference type="Proteomes" id="UP000185151">
    <property type="component" value="Unassembled WGS sequence"/>
</dbReference>
<dbReference type="AlphaFoldDB" id="A0A1N6HV24"/>
<reference evidence="1 2" key="1">
    <citation type="submission" date="2016-11" db="EMBL/GenBank/DDBJ databases">
        <authorList>
            <person name="Jaros S."/>
            <person name="Januszkiewicz K."/>
            <person name="Wedrychowicz H."/>
        </authorList>
    </citation>
    <scope>NUCLEOTIDE SEQUENCE [LARGE SCALE GENOMIC DNA]</scope>
    <source>
        <strain evidence="1 2">GAS95</strain>
    </source>
</reference>
<gene>
    <name evidence="1" type="ORF">SAMN05444165_1606</name>
</gene>
<dbReference type="InterPro" id="IPR029068">
    <property type="entry name" value="Glyas_Bleomycin-R_OHBP_Dase"/>
</dbReference>
<accession>A0A1N6HV24</accession>
<dbReference type="Gene3D" id="3.10.180.10">
    <property type="entry name" value="2,3-Dihydroxybiphenyl 1,2-Dioxygenase, domain 1"/>
    <property type="match status" value="1"/>
</dbReference>
<keyword evidence="2" id="KW-1185">Reference proteome</keyword>
<sequence length="38" mass="4523">MKRMHIHIAVENLGDSIRFYRAMFGNAERIRHSEPVCH</sequence>
<evidence type="ECO:0008006" key="3">
    <source>
        <dbReference type="Google" id="ProtNLM"/>
    </source>
</evidence>
<organism evidence="1 2">
    <name type="scientific">Paraburkholderia phenazinium</name>
    <dbReference type="NCBI Taxonomy" id="60549"/>
    <lineage>
        <taxon>Bacteria</taxon>
        <taxon>Pseudomonadati</taxon>
        <taxon>Pseudomonadota</taxon>
        <taxon>Betaproteobacteria</taxon>
        <taxon>Burkholderiales</taxon>
        <taxon>Burkholderiaceae</taxon>
        <taxon>Paraburkholderia</taxon>
    </lineage>
</organism>
<proteinExistence type="predicted"/>
<protein>
    <recommendedName>
        <fullName evidence="3">Glyoxalase/Bleomycin resistance protein/Dioxygenase superfamily protein</fullName>
    </recommendedName>
</protein>
<dbReference type="SUPFAM" id="SSF54593">
    <property type="entry name" value="Glyoxalase/Bleomycin resistance protein/Dihydroxybiphenyl dioxygenase"/>
    <property type="match status" value="1"/>
</dbReference>